<gene>
    <name evidence="2" type="ORF">B0H15DRAFT_957055</name>
</gene>
<keyword evidence="3" id="KW-1185">Reference proteome</keyword>
<comment type="caution">
    <text evidence="2">The sequence shown here is derived from an EMBL/GenBank/DDBJ whole genome shotgun (WGS) entry which is preliminary data.</text>
</comment>
<reference evidence="2" key="1">
    <citation type="submission" date="2023-03" db="EMBL/GenBank/DDBJ databases">
        <title>Massive genome expansion in bonnet fungi (Mycena s.s.) driven by repeated elements and novel gene families across ecological guilds.</title>
        <authorList>
            <consortium name="Lawrence Berkeley National Laboratory"/>
            <person name="Harder C.B."/>
            <person name="Miyauchi S."/>
            <person name="Viragh M."/>
            <person name="Kuo A."/>
            <person name="Thoen E."/>
            <person name="Andreopoulos B."/>
            <person name="Lu D."/>
            <person name="Skrede I."/>
            <person name="Drula E."/>
            <person name="Henrissat B."/>
            <person name="Morin E."/>
            <person name="Kohler A."/>
            <person name="Barry K."/>
            <person name="LaButti K."/>
            <person name="Morin E."/>
            <person name="Salamov A."/>
            <person name="Lipzen A."/>
            <person name="Mereny Z."/>
            <person name="Hegedus B."/>
            <person name="Baldrian P."/>
            <person name="Stursova M."/>
            <person name="Weitz H."/>
            <person name="Taylor A."/>
            <person name="Grigoriev I.V."/>
            <person name="Nagy L.G."/>
            <person name="Martin F."/>
            <person name="Kauserud H."/>
        </authorList>
    </citation>
    <scope>NUCLEOTIDE SEQUENCE</scope>
    <source>
        <strain evidence="2">CBHHK173m</strain>
    </source>
</reference>
<feature type="compositionally biased region" description="Basic residues" evidence="1">
    <location>
        <begin position="96"/>
        <end position="106"/>
    </location>
</feature>
<evidence type="ECO:0000256" key="1">
    <source>
        <dbReference type="SAM" id="MobiDB-lite"/>
    </source>
</evidence>
<evidence type="ECO:0000313" key="2">
    <source>
        <dbReference type="EMBL" id="KAJ7073519.1"/>
    </source>
</evidence>
<dbReference type="Proteomes" id="UP001222325">
    <property type="component" value="Unassembled WGS sequence"/>
</dbReference>
<feature type="region of interest" description="Disordered" evidence="1">
    <location>
        <begin position="53"/>
        <end position="108"/>
    </location>
</feature>
<name>A0AAD6TQR8_9AGAR</name>
<organism evidence="2 3">
    <name type="scientific">Mycena belliarum</name>
    <dbReference type="NCBI Taxonomy" id="1033014"/>
    <lineage>
        <taxon>Eukaryota</taxon>
        <taxon>Fungi</taxon>
        <taxon>Dikarya</taxon>
        <taxon>Basidiomycota</taxon>
        <taxon>Agaricomycotina</taxon>
        <taxon>Agaricomycetes</taxon>
        <taxon>Agaricomycetidae</taxon>
        <taxon>Agaricales</taxon>
        <taxon>Marasmiineae</taxon>
        <taxon>Mycenaceae</taxon>
        <taxon>Mycena</taxon>
    </lineage>
</organism>
<accession>A0AAD6TQR8</accession>
<protein>
    <submittedName>
        <fullName evidence="2">Uncharacterized protein</fullName>
    </submittedName>
</protein>
<feature type="compositionally biased region" description="Basic and acidic residues" evidence="1">
    <location>
        <begin position="68"/>
        <end position="78"/>
    </location>
</feature>
<proteinExistence type="predicted"/>
<evidence type="ECO:0000313" key="3">
    <source>
        <dbReference type="Proteomes" id="UP001222325"/>
    </source>
</evidence>
<dbReference type="AlphaFoldDB" id="A0AAD6TQR8"/>
<dbReference type="EMBL" id="JARJCN010000111">
    <property type="protein sequence ID" value="KAJ7073519.1"/>
    <property type="molecule type" value="Genomic_DNA"/>
</dbReference>
<sequence>MPLTAYRETTIRVQCHIGGRPLATDVDSLSRRSQAHEGRCRSACAPYRRLNWQTAGRPPRAPSSRGYQEFRNDTDKGWGRNSAAPAPLRRADAAGHGRRPRRHPKREKTGLVAAYQRVWPADSAADADLGNSGIVYRAICRDMLGMADAQVELKVWSVTVHAIRTYLDLRRLYLQKLEATRTPWDRLCTAASTAMDTGLSALAPRVSAIARPLHRKTAAAPISILLSEVR</sequence>